<sequence>MVRFVRARRSDPAIVKDGSGKFQQRQAPALDIDYMNLSLEALAEELLPYDERKALLARDPLACAEGFQTLVLLTLRHLFGMRFCPKCPDCAQSDKPCTDAFGSNATAMGGVFGRVDAIYGSLECQKSGNFHIHLQAFIQCFHQLRSLSELQGLKDQRLVEMLRRCTSYSGYVQRKVYCNKEAWDDEKHEIEDAWPEFKDCPLMSSRPAYQLDDVMEPAAWRATYLAADVEGLQKRKQHHVHIPGPDGKRMPLKHCQDPKDPTKCKSGFPRTSWLTEEPFVVCPGLAAEKEMPHKGKKSMVGLPWGPCNEPNLNGTHPALVAALRCNSDVQPPYRFPITASTHSSGLCGNECAKAPVRNLIWDAQINQAAQAGYAADYQNKRLPVAVHECKEWMKAQKKLVEEIQDQKPGYVGARLGKRLITDCYARGVCRGAVECTNLIIHAEDHEKDPTRAESVKTAPVTEISLQYGLRLLEKAAAQEPWPREPRRVQSDPRSYAQKKLIDCPFWTAYGGRGQAPEVHALSAYEFVRHYRFKVAKHPFSGQEHQNHLNKPSLYHAQLTEEGVGKVMAQARNSTLRAGFDYKIREGAGEGWLCLGKGEHVNPAYRHDWVIAPRKRPDVPVPYGAPASKSEEEQAMKLLLLFFPWVNDVKEASTAVPFIGHFWEKGMRSWREALRGRTFTYGFPTEEVKRFVLNFCTVHFLTRDLQLQDGLHPNSDDEGMVDDLDITLDEEDLAVATLTHVRGAGKAHASQDDDPSEEEVPEAAAEVRAEAKQQQDKRPTLFDLTMDMIRLSSSIYLAPERLQQPDAEAQAQHQQMLQAGQVRDHALARKSAAASKKNEGAEEDRIAGLLIQDKEGNPSVKERPALTKAMLQAWLDSDTVRKQTNPKQLEFLKLVVDRVMVEIGLIKEEESLRKTRLPQLPPPAGNYLADLPRSVRDPDGEMAPENALGEYGKLLLWNDVQGVTELVDRERCKDNWRNEVNDELRHACLTVENHAYLHGEPVEGCTLSEEERRSRQRVISSPDDPRLQESKFKEAMTVVANNDARYQINKDRAKQYSQASGAPLYWSVARDEATSAALQADPCDKEAKIRWLQYHDKDTENLCGVLPLAIGLPVALTEHLNRSPDRLLLRGTKGRVHSWIWPENDRLAHRVPTCVYVKFEGATWQLDGIDEPGVYPIRPAQRIWHLDGKRQHPVLKVKRKQIPLTPAFCITAHSSQGKTLRALLLDLNVDKKVDATFGAVGSSRVRCRDDCLILRPFPRFLFNRGIRDGPKLLLQKLRGEDIDLAAYAEGLRPHAACAHCQQVRHLDGFDHEQWEKVRANMPAMCRRCKHGERVGAKKRKLEVASKEFCGACKLTKIEDAFPRAQLAQDAAKRKCLSCCRAISHLQCSECGESKAVDEFHHCMVTFPTESVACKACQAEAKKAFTVGRKGWFSCRSCNEILPNAVGHGKERQWRCLNCASRGARQKDEHTCRNRDCKRKWHEKQRPGQGRKRFCPDCRR</sequence>
<reference evidence="2" key="1">
    <citation type="submission" date="2022-10" db="EMBL/GenBank/DDBJ databases">
        <authorList>
            <person name="Chen Y."/>
            <person name="Dougan E. K."/>
            <person name="Chan C."/>
            <person name="Rhodes N."/>
            <person name="Thang M."/>
        </authorList>
    </citation>
    <scope>NUCLEOTIDE SEQUENCE</scope>
</reference>
<evidence type="ECO:0008006" key="5">
    <source>
        <dbReference type="Google" id="ProtNLM"/>
    </source>
</evidence>
<feature type="region of interest" description="Disordered" evidence="1">
    <location>
        <begin position="743"/>
        <end position="762"/>
    </location>
</feature>
<evidence type="ECO:0000313" key="4">
    <source>
        <dbReference type="Proteomes" id="UP001152797"/>
    </source>
</evidence>
<name>A0A9P1CI25_9DINO</name>
<evidence type="ECO:0000313" key="3">
    <source>
        <dbReference type="EMBL" id="CAL1144753.1"/>
    </source>
</evidence>
<dbReference type="EMBL" id="CAMXCT010001586">
    <property type="protein sequence ID" value="CAI3991378.1"/>
    <property type="molecule type" value="Genomic_DNA"/>
</dbReference>
<dbReference type="EMBL" id="CAMXCT030001586">
    <property type="protein sequence ID" value="CAL4778690.1"/>
    <property type="molecule type" value="Genomic_DNA"/>
</dbReference>
<organism evidence="2">
    <name type="scientific">Cladocopium goreaui</name>
    <dbReference type="NCBI Taxonomy" id="2562237"/>
    <lineage>
        <taxon>Eukaryota</taxon>
        <taxon>Sar</taxon>
        <taxon>Alveolata</taxon>
        <taxon>Dinophyceae</taxon>
        <taxon>Suessiales</taxon>
        <taxon>Symbiodiniaceae</taxon>
        <taxon>Cladocopium</taxon>
    </lineage>
</organism>
<reference evidence="3" key="2">
    <citation type="submission" date="2024-04" db="EMBL/GenBank/DDBJ databases">
        <authorList>
            <person name="Chen Y."/>
            <person name="Shah S."/>
            <person name="Dougan E. K."/>
            <person name="Thang M."/>
            <person name="Chan C."/>
        </authorList>
    </citation>
    <scope>NUCLEOTIDE SEQUENCE [LARGE SCALE GENOMIC DNA]</scope>
</reference>
<feature type="compositionally biased region" description="Basic and acidic residues" evidence="1">
    <location>
        <begin position="246"/>
        <end position="263"/>
    </location>
</feature>
<feature type="compositionally biased region" description="Acidic residues" evidence="1">
    <location>
        <begin position="751"/>
        <end position="760"/>
    </location>
</feature>
<proteinExistence type="predicted"/>
<keyword evidence="4" id="KW-1185">Reference proteome</keyword>
<gene>
    <name evidence="2" type="ORF">C1SCF055_LOCUS18295</name>
</gene>
<evidence type="ECO:0000313" key="2">
    <source>
        <dbReference type="EMBL" id="CAI3991378.1"/>
    </source>
</evidence>
<protein>
    <recommendedName>
        <fullName evidence="5">ATP-dependent DNA helicase</fullName>
    </recommendedName>
</protein>
<accession>A0A9P1CI25</accession>
<feature type="region of interest" description="Disordered" evidence="1">
    <location>
        <begin position="1005"/>
        <end position="1024"/>
    </location>
</feature>
<comment type="caution">
    <text evidence="2">The sequence shown here is derived from an EMBL/GenBank/DDBJ whole genome shotgun (WGS) entry which is preliminary data.</text>
</comment>
<dbReference type="OrthoDB" id="429210at2759"/>
<feature type="region of interest" description="Disordered" evidence="1">
    <location>
        <begin position="239"/>
        <end position="263"/>
    </location>
</feature>
<dbReference type="EMBL" id="CAMXCT020001586">
    <property type="protein sequence ID" value="CAL1144753.1"/>
    <property type="molecule type" value="Genomic_DNA"/>
</dbReference>
<dbReference type="Proteomes" id="UP001152797">
    <property type="component" value="Unassembled WGS sequence"/>
</dbReference>
<evidence type="ECO:0000256" key="1">
    <source>
        <dbReference type="SAM" id="MobiDB-lite"/>
    </source>
</evidence>